<sequence length="85" mass="9517">MIGLGQCRTEQLKKLQFICFIKGFLKVLFKGKEKKSIHLRASVKGLAMKVQQDGCSLSHLNASSSTELTWPCVYSFLGIELVARK</sequence>
<organism evidence="1 2">
    <name type="scientific">Panicum virgatum</name>
    <name type="common">Blackwell switchgrass</name>
    <dbReference type="NCBI Taxonomy" id="38727"/>
    <lineage>
        <taxon>Eukaryota</taxon>
        <taxon>Viridiplantae</taxon>
        <taxon>Streptophyta</taxon>
        <taxon>Embryophyta</taxon>
        <taxon>Tracheophyta</taxon>
        <taxon>Spermatophyta</taxon>
        <taxon>Magnoliopsida</taxon>
        <taxon>Liliopsida</taxon>
        <taxon>Poales</taxon>
        <taxon>Poaceae</taxon>
        <taxon>PACMAD clade</taxon>
        <taxon>Panicoideae</taxon>
        <taxon>Panicodae</taxon>
        <taxon>Paniceae</taxon>
        <taxon>Panicinae</taxon>
        <taxon>Panicum</taxon>
        <taxon>Panicum sect. Hiantes</taxon>
    </lineage>
</organism>
<name>A0A8T0V2Y2_PANVG</name>
<evidence type="ECO:0000313" key="2">
    <source>
        <dbReference type="Proteomes" id="UP000823388"/>
    </source>
</evidence>
<protein>
    <submittedName>
        <fullName evidence="1">Uncharacterized protein</fullName>
    </submittedName>
</protein>
<keyword evidence="2" id="KW-1185">Reference proteome</keyword>
<proteinExistence type="predicted"/>
<gene>
    <name evidence="1" type="ORF">PVAP13_3KG242354</name>
</gene>
<dbReference type="Proteomes" id="UP000823388">
    <property type="component" value="Chromosome 3K"/>
</dbReference>
<dbReference type="AlphaFoldDB" id="A0A8T0V2Y2"/>
<evidence type="ECO:0000313" key="1">
    <source>
        <dbReference type="EMBL" id="KAG2628767.1"/>
    </source>
</evidence>
<dbReference type="EMBL" id="CM029041">
    <property type="protein sequence ID" value="KAG2628767.1"/>
    <property type="molecule type" value="Genomic_DNA"/>
</dbReference>
<comment type="caution">
    <text evidence="1">The sequence shown here is derived from an EMBL/GenBank/DDBJ whole genome shotgun (WGS) entry which is preliminary data.</text>
</comment>
<accession>A0A8T0V2Y2</accession>
<dbReference type="EMBL" id="CM029041">
    <property type="protein sequence ID" value="KAG2628768.1"/>
    <property type="molecule type" value="Genomic_DNA"/>
</dbReference>
<reference evidence="1" key="1">
    <citation type="submission" date="2020-05" db="EMBL/GenBank/DDBJ databases">
        <title>WGS assembly of Panicum virgatum.</title>
        <authorList>
            <person name="Lovell J.T."/>
            <person name="Jenkins J."/>
            <person name="Shu S."/>
            <person name="Juenger T.E."/>
            <person name="Schmutz J."/>
        </authorList>
    </citation>
    <scope>NUCLEOTIDE SEQUENCE</scope>
    <source>
        <strain evidence="1">AP13</strain>
    </source>
</reference>